<sequence>MAPWQASVDRFCHQYLQLEAGPDLPPAEYLKLHDVQEAIYKGAFADSVRYAPPRRYQLRLLKALVAAIERSIDNWEQHALSEDLMSALALLLATPLPSEVDSAQQKCYVTYALTLLPPSASAASPPPTITLLENRSLISAGGTTGLRTWEAALHLGQYLCTRQALVRDRRVLELGAGTGYLSILCARHLQAAHVMASDGSDDVLHNLTESLFLNGLQGASASSRRIAPMDLKWGHALVGTEEAQWNGGRDVDVVLGADITYDRSVIPALVATLLELFALYPSVEVYLAATQRNHATFSVFLEACQGNQLAVQDLQYGVTPRGKQTGPFYSDAVEIRACKISRIV</sequence>
<dbReference type="OrthoDB" id="194386at2759"/>
<proteinExistence type="predicted"/>
<evidence type="ECO:0008006" key="3">
    <source>
        <dbReference type="Google" id="ProtNLM"/>
    </source>
</evidence>
<accession>A0A167JX68</accession>
<reference evidence="1 2" key="1">
    <citation type="journal article" date="2016" name="Genome Biol. Evol.">
        <title>Divergent and convergent evolution of fungal pathogenicity.</title>
        <authorList>
            <person name="Shang Y."/>
            <person name="Xiao G."/>
            <person name="Zheng P."/>
            <person name="Cen K."/>
            <person name="Zhan S."/>
            <person name="Wang C."/>
        </authorList>
    </citation>
    <scope>NUCLEOTIDE SEQUENCE [LARGE SCALE GENOMIC DNA]</scope>
    <source>
        <strain evidence="1 2">RCEF 3172</strain>
    </source>
</reference>
<dbReference type="InterPro" id="IPR029063">
    <property type="entry name" value="SAM-dependent_MTases_sf"/>
</dbReference>
<dbReference type="InterPro" id="IPR019410">
    <property type="entry name" value="Methyltransf_16"/>
</dbReference>
<dbReference type="PANTHER" id="PTHR14614:SF130">
    <property type="entry name" value="PROTEIN-LYSINE N-METHYLTRANSFERASE EEF2KMT"/>
    <property type="match status" value="1"/>
</dbReference>
<dbReference type="GO" id="GO:0005737">
    <property type="term" value="C:cytoplasm"/>
    <property type="evidence" value="ECO:0007669"/>
    <property type="project" value="TreeGrafter"/>
</dbReference>
<dbReference type="PANTHER" id="PTHR14614">
    <property type="entry name" value="HEPATOCELLULAR CARCINOMA-ASSOCIATED ANTIGEN"/>
    <property type="match status" value="1"/>
</dbReference>
<dbReference type="Pfam" id="PF10294">
    <property type="entry name" value="Methyltransf_16"/>
    <property type="match status" value="1"/>
</dbReference>
<gene>
    <name evidence="1" type="ORF">BBO_00864</name>
</gene>
<evidence type="ECO:0000313" key="2">
    <source>
        <dbReference type="Proteomes" id="UP000076863"/>
    </source>
</evidence>
<name>A0A167JX68_9HYPO</name>
<dbReference type="SUPFAM" id="SSF53335">
    <property type="entry name" value="S-adenosyl-L-methionine-dependent methyltransferases"/>
    <property type="match status" value="1"/>
</dbReference>
<evidence type="ECO:0000313" key="1">
    <source>
        <dbReference type="EMBL" id="OAA50917.1"/>
    </source>
</evidence>
<organism evidence="1 2">
    <name type="scientific">Beauveria brongniartii RCEF 3172</name>
    <dbReference type="NCBI Taxonomy" id="1081107"/>
    <lineage>
        <taxon>Eukaryota</taxon>
        <taxon>Fungi</taxon>
        <taxon>Dikarya</taxon>
        <taxon>Ascomycota</taxon>
        <taxon>Pezizomycotina</taxon>
        <taxon>Sordariomycetes</taxon>
        <taxon>Hypocreomycetidae</taxon>
        <taxon>Hypocreales</taxon>
        <taxon>Cordycipitaceae</taxon>
        <taxon>Beauveria</taxon>
        <taxon>Beauveria brongniartii</taxon>
    </lineage>
</organism>
<dbReference type="Gene3D" id="3.40.50.150">
    <property type="entry name" value="Vaccinia Virus protein VP39"/>
    <property type="match status" value="1"/>
</dbReference>
<dbReference type="EMBL" id="AZHA01000002">
    <property type="protein sequence ID" value="OAA50917.1"/>
    <property type="molecule type" value="Genomic_DNA"/>
</dbReference>
<protein>
    <recommendedName>
        <fullName evidence="3">FAM86A protein</fullName>
    </recommendedName>
</protein>
<keyword evidence="2" id="KW-1185">Reference proteome</keyword>
<dbReference type="AlphaFoldDB" id="A0A167JX68"/>
<dbReference type="GO" id="GO:0008757">
    <property type="term" value="F:S-adenosylmethionine-dependent methyltransferase activity"/>
    <property type="evidence" value="ECO:0007669"/>
    <property type="project" value="UniProtKB-ARBA"/>
</dbReference>
<comment type="caution">
    <text evidence="1">The sequence shown here is derived from an EMBL/GenBank/DDBJ whole genome shotgun (WGS) entry which is preliminary data.</text>
</comment>
<dbReference type="Proteomes" id="UP000076863">
    <property type="component" value="Unassembled WGS sequence"/>
</dbReference>